<dbReference type="PANTHER" id="PTHR43290:SF2">
    <property type="entry name" value="MEVALONATE KINASE"/>
    <property type="match status" value="1"/>
</dbReference>
<dbReference type="Pfam" id="PF00288">
    <property type="entry name" value="GHMP_kinases_N"/>
    <property type="match status" value="1"/>
</dbReference>
<gene>
    <name evidence="13" type="primary">mvk</name>
    <name evidence="13" type="ORF">BFS05_03095</name>
</gene>
<evidence type="ECO:0000256" key="3">
    <source>
        <dbReference type="ARBA" id="ARBA00022679"/>
    </source>
</evidence>
<dbReference type="GO" id="GO:0019287">
    <property type="term" value="P:isopentenyl diphosphate biosynthetic process, mevalonate pathway"/>
    <property type="evidence" value="ECO:0007669"/>
    <property type="project" value="UniProtKB-UniPathway"/>
</dbReference>
<evidence type="ECO:0000256" key="8">
    <source>
        <dbReference type="ARBA" id="ARBA00023098"/>
    </source>
</evidence>
<feature type="compositionally biased region" description="Low complexity" evidence="10">
    <location>
        <begin position="89"/>
        <end position="104"/>
    </location>
</feature>
<organism evidence="13 14">
    <name type="scientific">Gardnerella vaginalis</name>
    <dbReference type="NCBI Taxonomy" id="2702"/>
    <lineage>
        <taxon>Bacteria</taxon>
        <taxon>Bacillati</taxon>
        <taxon>Actinomycetota</taxon>
        <taxon>Actinomycetes</taxon>
        <taxon>Bifidobacteriales</taxon>
        <taxon>Bifidobacteriaceae</taxon>
        <taxon>Gardnerella</taxon>
    </lineage>
</organism>
<feature type="domain" description="GHMP kinase N-terminal" evidence="11">
    <location>
        <begin position="138"/>
        <end position="215"/>
    </location>
</feature>
<dbReference type="Pfam" id="PF08544">
    <property type="entry name" value="GHMP_kinases_C"/>
    <property type="match status" value="1"/>
</dbReference>
<dbReference type="InterPro" id="IPR006205">
    <property type="entry name" value="Mev_gal_kin"/>
</dbReference>
<comment type="pathway">
    <text evidence="9">Isoprenoid biosynthesis; isopentenyl diphosphate biosynthesis via mevalonate pathway; isopentenyl diphosphate from (R)-mevalonate: step 1/3.</text>
</comment>
<evidence type="ECO:0000259" key="11">
    <source>
        <dbReference type="Pfam" id="PF00288"/>
    </source>
</evidence>
<evidence type="ECO:0000313" key="13">
    <source>
        <dbReference type="EMBL" id="PNS43561.1"/>
    </source>
</evidence>
<dbReference type="InterPro" id="IPR014721">
    <property type="entry name" value="Ribsml_uS5_D2-typ_fold_subgr"/>
</dbReference>
<feature type="domain" description="GHMP kinase C-terminal" evidence="12">
    <location>
        <begin position="284"/>
        <end position="363"/>
    </location>
</feature>
<dbReference type="RefSeq" id="WP_103084541.1">
    <property type="nucleotide sequence ID" value="NZ_MNLH01000002.1"/>
</dbReference>
<dbReference type="InterPro" id="IPR013750">
    <property type="entry name" value="GHMP_kinase_C_dom"/>
</dbReference>
<evidence type="ECO:0000256" key="7">
    <source>
        <dbReference type="ARBA" id="ARBA00022842"/>
    </source>
</evidence>
<dbReference type="Proteomes" id="UP000236146">
    <property type="component" value="Unassembled WGS sequence"/>
</dbReference>
<feature type="region of interest" description="Disordered" evidence="10">
    <location>
        <begin position="391"/>
        <end position="415"/>
    </location>
</feature>
<dbReference type="OrthoDB" id="9764892at2"/>
<comment type="caution">
    <text evidence="13">The sequence shown here is derived from an EMBL/GenBank/DDBJ whole genome shotgun (WGS) entry which is preliminary data.</text>
</comment>
<proteinExistence type="predicted"/>
<accession>A0A2K1SVK4</accession>
<reference evidence="13 14" key="1">
    <citation type="submission" date="2016-10" db="EMBL/GenBank/DDBJ databases">
        <authorList>
            <person name="Varghese N."/>
        </authorList>
    </citation>
    <scope>NUCLEOTIDE SEQUENCE [LARGE SCALE GENOMIC DNA]</scope>
    <source>
        <strain evidence="13 14">KA00225</strain>
    </source>
</reference>
<dbReference type="NCBIfam" id="TIGR00549">
    <property type="entry name" value="mevalon_kin"/>
    <property type="match status" value="1"/>
</dbReference>
<dbReference type="InterPro" id="IPR020568">
    <property type="entry name" value="Ribosomal_Su5_D2-typ_SF"/>
</dbReference>
<dbReference type="GO" id="GO:0005524">
    <property type="term" value="F:ATP binding"/>
    <property type="evidence" value="ECO:0007669"/>
    <property type="project" value="UniProtKB-KW"/>
</dbReference>
<dbReference type="GO" id="GO:0005829">
    <property type="term" value="C:cytosol"/>
    <property type="evidence" value="ECO:0007669"/>
    <property type="project" value="TreeGrafter"/>
</dbReference>
<keyword evidence="7" id="KW-0460">Magnesium</keyword>
<dbReference type="Gene3D" id="3.30.70.890">
    <property type="entry name" value="GHMP kinase, C-terminal domain"/>
    <property type="match status" value="1"/>
</dbReference>
<name>A0A2K1SVK4_GARVA</name>
<dbReference type="InterPro" id="IPR036554">
    <property type="entry name" value="GHMP_kinase_C_sf"/>
</dbReference>
<evidence type="ECO:0000313" key="14">
    <source>
        <dbReference type="Proteomes" id="UP000236146"/>
    </source>
</evidence>
<dbReference type="UniPathway" id="UPA00057">
    <property type="reaction ID" value="UER00098"/>
</dbReference>
<dbReference type="AlphaFoldDB" id="A0A2K1SVK4"/>
<evidence type="ECO:0000256" key="2">
    <source>
        <dbReference type="ARBA" id="ARBA00022516"/>
    </source>
</evidence>
<dbReference type="SUPFAM" id="SSF55060">
    <property type="entry name" value="GHMP Kinase, C-terminal domain"/>
    <property type="match status" value="1"/>
</dbReference>
<evidence type="ECO:0000256" key="9">
    <source>
        <dbReference type="ARBA" id="ARBA00029438"/>
    </source>
</evidence>
<keyword evidence="1" id="KW-0963">Cytoplasm</keyword>
<dbReference type="PANTHER" id="PTHR43290">
    <property type="entry name" value="MEVALONATE KINASE"/>
    <property type="match status" value="1"/>
</dbReference>
<keyword evidence="6" id="KW-0067">ATP-binding</keyword>
<evidence type="ECO:0000256" key="5">
    <source>
        <dbReference type="ARBA" id="ARBA00022777"/>
    </source>
</evidence>
<dbReference type="EMBL" id="MNLH01000002">
    <property type="protein sequence ID" value="PNS43561.1"/>
    <property type="molecule type" value="Genomic_DNA"/>
</dbReference>
<evidence type="ECO:0000259" key="12">
    <source>
        <dbReference type="Pfam" id="PF08544"/>
    </source>
</evidence>
<keyword evidence="5 13" id="KW-0418">Kinase</keyword>
<dbReference type="GO" id="GO:0004496">
    <property type="term" value="F:mevalonate kinase activity"/>
    <property type="evidence" value="ECO:0007669"/>
    <property type="project" value="InterPro"/>
</dbReference>
<feature type="region of interest" description="Disordered" evidence="10">
    <location>
        <begin position="83"/>
        <end position="104"/>
    </location>
</feature>
<evidence type="ECO:0000256" key="4">
    <source>
        <dbReference type="ARBA" id="ARBA00022741"/>
    </source>
</evidence>
<evidence type="ECO:0000256" key="6">
    <source>
        <dbReference type="ARBA" id="ARBA00022840"/>
    </source>
</evidence>
<evidence type="ECO:0000256" key="1">
    <source>
        <dbReference type="ARBA" id="ARBA00022490"/>
    </source>
</evidence>
<keyword evidence="8" id="KW-0443">Lipid metabolism</keyword>
<protein>
    <submittedName>
        <fullName evidence="13">Mevalonate kinase</fullName>
    </submittedName>
</protein>
<evidence type="ECO:0000256" key="10">
    <source>
        <dbReference type="SAM" id="MobiDB-lite"/>
    </source>
</evidence>
<dbReference type="PRINTS" id="PR00959">
    <property type="entry name" value="MEVGALKINASE"/>
</dbReference>
<dbReference type="SUPFAM" id="SSF54211">
    <property type="entry name" value="Ribosomal protein S5 domain 2-like"/>
    <property type="match status" value="1"/>
</dbReference>
<keyword evidence="2" id="KW-0444">Lipid biosynthesis</keyword>
<sequence length="415" mass="44052">MKCTCETITCHTFSTGGSENSSSAHTRLGHGKTCAKVILFGEHSVVYGYPAVALPLRNLCINATVTDSCPFKNSLENSAFDSSNEVSLDNQNANTNNADNQNADSQNIDDSVVLCALDFTGLLRDVPKRLASIRTAIHAALDFTGWDGKPLYVLTESDFPPERGLGSSAAAAGAVIRAILDYYGVEADKSKLFSLTQQAELVAHGRSSGLDAVATSSLAPVKYGDGSFSYMNIDMRAWIVLADSGCKGMTRVTVEALRKKREENPDFVNALLKELGDIALSAEDDLAQGRSKDMGARMLRAHKILAELGISTPLLDDLVNAAYNNGALGAKLTGGGGGGCVIALADSEDCARKVSEAFKSAGAKQTWIVDIDDDANERNNKICNRICGEGSGECCGEDDSESVNKSDSEYDSESE</sequence>
<dbReference type="InterPro" id="IPR006204">
    <property type="entry name" value="GHMP_kinase_N_dom"/>
</dbReference>
<keyword evidence="4" id="KW-0547">Nucleotide-binding</keyword>
<keyword evidence="3" id="KW-0808">Transferase</keyword>
<dbReference type="Gene3D" id="3.30.230.10">
    <property type="match status" value="1"/>
</dbReference>